<dbReference type="InterPro" id="IPR001367">
    <property type="entry name" value="Fe_dep_repressor"/>
</dbReference>
<evidence type="ECO:0000256" key="1">
    <source>
        <dbReference type="ARBA" id="ARBA00004496"/>
    </source>
</evidence>
<evidence type="ECO:0000256" key="10">
    <source>
        <dbReference type="ARBA" id="ARBA00023163"/>
    </source>
</evidence>
<comment type="subunit">
    <text evidence="3">Homodimer.</text>
</comment>
<dbReference type="InterPro" id="IPR022689">
    <property type="entry name" value="Iron_dep_repressor"/>
</dbReference>
<dbReference type="InterPro" id="IPR022687">
    <property type="entry name" value="HTH_DTXR"/>
</dbReference>
<evidence type="ECO:0000313" key="16">
    <source>
        <dbReference type="EMBL" id="MBC2595306.1"/>
    </source>
</evidence>
<evidence type="ECO:0000256" key="12">
    <source>
        <dbReference type="ARBA" id="ARBA00025185"/>
    </source>
</evidence>
<dbReference type="InterPro" id="IPR036390">
    <property type="entry name" value="WH_DNA-bd_sf"/>
</dbReference>
<dbReference type="SUPFAM" id="SSF47979">
    <property type="entry name" value="Iron-dependent repressor protein, dimerization domain"/>
    <property type="match status" value="1"/>
</dbReference>
<dbReference type="PANTHER" id="PTHR33238">
    <property type="entry name" value="IRON (METAL) DEPENDENT REPRESSOR, DTXR FAMILY"/>
    <property type="match status" value="1"/>
</dbReference>
<keyword evidence="17" id="KW-1185">Reference proteome</keyword>
<dbReference type="AlphaFoldDB" id="A0A842HI89"/>
<keyword evidence="10" id="KW-0804">Transcription</keyword>
<sequence length="143" mass="16027">MPQSPTPAHTAQRHERVRRQHSDELAQDYVEAIHELREDTGTARVVDLTKIFGVTHVSVIRALARLEKRGLINRCPDEGIVLTDKGTEWAIASAERHTLVVHFLRGIGVSEAQANADAEGIEHHLSRESLQAMKKFLNERPGK</sequence>
<keyword evidence="7" id="KW-0805">Transcription regulation</keyword>
<keyword evidence="5" id="KW-0963">Cytoplasm</keyword>
<dbReference type="Gene3D" id="1.10.10.10">
    <property type="entry name" value="Winged helix-like DNA-binding domain superfamily/Winged helix DNA-binding domain"/>
    <property type="match status" value="1"/>
</dbReference>
<evidence type="ECO:0000256" key="2">
    <source>
        <dbReference type="ARBA" id="ARBA00007871"/>
    </source>
</evidence>
<keyword evidence="6" id="KW-0678">Repressor</keyword>
<comment type="caution">
    <text evidence="16">The sequence shown here is derived from an EMBL/GenBank/DDBJ whole genome shotgun (WGS) entry which is preliminary data.</text>
</comment>
<protein>
    <recommendedName>
        <fullName evidence="4">Transcriptional regulator MntR</fullName>
    </recommendedName>
    <alternativeName>
        <fullName evidence="13">Manganese transport regulator</fullName>
    </alternativeName>
</protein>
<dbReference type="RefSeq" id="WP_185676260.1">
    <property type="nucleotide sequence ID" value="NZ_JACHVB010000035.1"/>
</dbReference>
<proteinExistence type="inferred from homology"/>
<accession>A0A842HI89</accession>
<evidence type="ECO:0000256" key="14">
    <source>
        <dbReference type="SAM" id="MobiDB-lite"/>
    </source>
</evidence>
<evidence type="ECO:0000256" key="11">
    <source>
        <dbReference type="ARBA" id="ARBA00023211"/>
    </source>
</evidence>
<evidence type="ECO:0000256" key="7">
    <source>
        <dbReference type="ARBA" id="ARBA00023015"/>
    </source>
</evidence>
<dbReference type="InterPro" id="IPR050536">
    <property type="entry name" value="DtxR_MntR_Metal-Reg"/>
</dbReference>
<feature type="domain" description="HTH dtxR-type" evidence="15">
    <location>
        <begin position="24"/>
        <end position="83"/>
    </location>
</feature>
<dbReference type="InterPro" id="IPR036421">
    <property type="entry name" value="Fe_dep_repressor_sf"/>
</dbReference>
<dbReference type="PROSITE" id="PS50944">
    <property type="entry name" value="HTH_DTXR"/>
    <property type="match status" value="1"/>
</dbReference>
<gene>
    <name evidence="16" type="ORF">H5P28_13640</name>
</gene>
<evidence type="ECO:0000256" key="5">
    <source>
        <dbReference type="ARBA" id="ARBA00022490"/>
    </source>
</evidence>
<dbReference type="Proteomes" id="UP000546464">
    <property type="component" value="Unassembled WGS sequence"/>
</dbReference>
<evidence type="ECO:0000256" key="6">
    <source>
        <dbReference type="ARBA" id="ARBA00022491"/>
    </source>
</evidence>
<comment type="function">
    <text evidence="12">In the presence of manganese, represses expression of mntH and mntS. Up-regulates expression of mntP.</text>
</comment>
<evidence type="ECO:0000259" key="15">
    <source>
        <dbReference type="PROSITE" id="PS50944"/>
    </source>
</evidence>
<organism evidence="16 17">
    <name type="scientific">Ruficoccus amylovorans</name>
    <dbReference type="NCBI Taxonomy" id="1804625"/>
    <lineage>
        <taxon>Bacteria</taxon>
        <taxon>Pseudomonadati</taxon>
        <taxon>Verrucomicrobiota</taxon>
        <taxon>Opitutia</taxon>
        <taxon>Puniceicoccales</taxon>
        <taxon>Cerasicoccaceae</taxon>
        <taxon>Ruficoccus</taxon>
    </lineage>
</organism>
<comment type="similarity">
    <text evidence="2">Belongs to the DtxR/MntR family.</text>
</comment>
<keyword evidence="8" id="KW-0238">DNA-binding</keyword>
<dbReference type="GO" id="GO:0005737">
    <property type="term" value="C:cytoplasm"/>
    <property type="evidence" value="ECO:0007669"/>
    <property type="project" value="UniProtKB-SubCell"/>
</dbReference>
<feature type="region of interest" description="Disordered" evidence="14">
    <location>
        <begin position="1"/>
        <end position="21"/>
    </location>
</feature>
<evidence type="ECO:0000256" key="4">
    <source>
        <dbReference type="ARBA" id="ARBA00022386"/>
    </source>
</evidence>
<keyword evidence="9" id="KW-0010">Activator</keyword>
<dbReference type="GO" id="GO:0003700">
    <property type="term" value="F:DNA-binding transcription factor activity"/>
    <property type="evidence" value="ECO:0007669"/>
    <property type="project" value="InterPro"/>
</dbReference>
<dbReference type="Gene3D" id="1.10.60.10">
    <property type="entry name" value="Iron dependent repressor, metal binding and dimerisation domain"/>
    <property type="match status" value="1"/>
</dbReference>
<dbReference type="GO" id="GO:0046983">
    <property type="term" value="F:protein dimerization activity"/>
    <property type="evidence" value="ECO:0007669"/>
    <property type="project" value="InterPro"/>
</dbReference>
<reference evidence="16 17" key="1">
    <citation type="submission" date="2020-07" db="EMBL/GenBank/DDBJ databases">
        <authorList>
            <person name="Feng X."/>
        </authorList>
    </citation>
    <scope>NUCLEOTIDE SEQUENCE [LARGE SCALE GENOMIC DNA]</scope>
    <source>
        <strain evidence="16 17">JCM31066</strain>
    </source>
</reference>
<keyword evidence="11" id="KW-0464">Manganese</keyword>
<dbReference type="SMART" id="SM00529">
    <property type="entry name" value="HTH_DTXR"/>
    <property type="match status" value="1"/>
</dbReference>
<evidence type="ECO:0000256" key="13">
    <source>
        <dbReference type="ARBA" id="ARBA00032593"/>
    </source>
</evidence>
<dbReference type="EMBL" id="JACHVB010000035">
    <property type="protein sequence ID" value="MBC2595306.1"/>
    <property type="molecule type" value="Genomic_DNA"/>
</dbReference>
<comment type="subcellular location">
    <subcellularLocation>
        <location evidence="1">Cytoplasm</location>
    </subcellularLocation>
</comment>
<dbReference type="Pfam" id="PF02742">
    <property type="entry name" value="Fe_dep_repr_C"/>
    <property type="match status" value="1"/>
</dbReference>
<dbReference type="GO" id="GO:0003677">
    <property type="term" value="F:DNA binding"/>
    <property type="evidence" value="ECO:0007669"/>
    <property type="project" value="UniProtKB-KW"/>
</dbReference>
<name>A0A842HI89_9BACT</name>
<dbReference type="SUPFAM" id="SSF46785">
    <property type="entry name" value="Winged helix' DNA-binding domain"/>
    <property type="match status" value="1"/>
</dbReference>
<evidence type="ECO:0000313" key="17">
    <source>
        <dbReference type="Proteomes" id="UP000546464"/>
    </source>
</evidence>
<evidence type="ECO:0000256" key="9">
    <source>
        <dbReference type="ARBA" id="ARBA00023159"/>
    </source>
</evidence>
<evidence type="ECO:0000256" key="8">
    <source>
        <dbReference type="ARBA" id="ARBA00023125"/>
    </source>
</evidence>
<evidence type="ECO:0000256" key="3">
    <source>
        <dbReference type="ARBA" id="ARBA00011738"/>
    </source>
</evidence>
<dbReference type="Pfam" id="PF01325">
    <property type="entry name" value="Fe_dep_repress"/>
    <property type="match status" value="1"/>
</dbReference>
<dbReference type="GO" id="GO:0046914">
    <property type="term" value="F:transition metal ion binding"/>
    <property type="evidence" value="ECO:0007669"/>
    <property type="project" value="InterPro"/>
</dbReference>
<dbReference type="InterPro" id="IPR036388">
    <property type="entry name" value="WH-like_DNA-bd_sf"/>
</dbReference>
<dbReference type="PANTHER" id="PTHR33238:SF11">
    <property type="entry name" value="TRANSCRIPTIONAL REGULATOR MNTR"/>
    <property type="match status" value="1"/>
</dbReference>